<proteinExistence type="inferred from homology"/>
<reference evidence="2" key="1">
    <citation type="journal article" date="2023" name="Int. J. Syst. Evol. Microbiol.">
        <title>&lt;i&gt;Holtiella tumoricola&lt;/i&gt; gen. nov. sp. nov., isolated from a human clinical sample.</title>
        <authorList>
            <person name="Allen-Vercoe E."/>
            <person name="Daigneault M.C."/>
            <person name="Vancuren S.J."/>
            <person name="Cochrane K."/>
            <person name="O'Neal L.L."/>
            <person name="Sankaranarayanan K."/>
            <person name="Lawson P.A."/>
        </authorList>
    </citation>
    <scope>NUCLEOTIDE SEQUENCE</scope>
    <source>
        <strain evidence="2">CC70A</strain>
    </source>
</reference>
<protein>
    <submittedName>
        <fullName evidence="2">Type II toxin-antitoxin system Phd/YefM family antitoxin</fullName>
    </submittedName>
</protein>
<gene>
    <name evidence="2" type="ORF">PBV87_07250</name>
</gene>
<dbReference type="Proteomes" id="UP001169242">
    <property type="component" value="Unassembled WGS sequence"/>
</dbReference>
<keyword evidence="3" id="KW-1185">Reference proteome</keyword>
<comment type="caution">
    <text evidence="2">The sequence shown here is derived from an EMBL/GenBank/DDBJ whole genome shotgun (WGS) entry which is preliminary data.</text>
</comment>
<dbReference type="EMBL" id="JAQIFT010000030">
    <property type="protein sequence ID" value="MDA3731274.1"/>
    <property type="molecule type" value="Genomic_DNA"/>
</dbReference>
<dbReference type="AlphaFoldDB" id="A0AA42DLT9"/>
<evidence type="ECO:0000313" key="2">
    <source>
        <dbReference type="EMBL" id="MDA3731274.1"/>
    </source>
</evidence>
<organism evidence="2 3">
    <name type="scientific">Holtiella tumoricola</name>
    <dbReference type="NCBI Taxonomy" id="3018743"/>
    <lineage>
        <taxon>Bacteria</taxon>
        <taxon>Bacillati</taxon>
        <taxon>Bacillota</taxon>
        <taxon>Clostridia</taxon>
        <taxon>Lachnospirales</taxon>
        <taxon>Cellulosilyticaceae</taxon>
        <taxon>Holtiella</taxon>
    </lineage>
</organism>
<dbReference type="SUPFAM" id="SSF143120">
    <property type="entry name" value="YefM-like"/>
    <property type="match status" value="1"/>
</dbReference>
<evidence type="ECO:0000313" key="3">
    <source>
        <dbReference type="Proteomes" id="UP001169242"/>
    </source>
</evidence>
<dbReference type="InterPro" id="IPR036165">
    <property type="entry name" value="YefM-like_sf"/>
</dbReference>
<dbReference type="RefSeq" id="WP_053983384.1">
    <property type="nucleotide sequence ID" value="NZ_JAQIFT010000030.1"/>
</dbReference>
<evidence type="ECO:0000256" key="1">
    <source>
        <dbReference type="ARBA" id="ARBA00009981"/>
    </source>
</evidence>
<accession>A0AA42DLT9</accession>
<name>A0AA42DLT9_9FIRM</name>
<comment type="similarity">
    <text evidence="1">Belongs to the phD/YefM antitoxin family.</text>
</comment>
<sequence>MPTVRPIEDLQQPNEIFEMCHEKKEPIVLTTKGYGDLVVMSIKTYAQLLEGNQIDAILSVSDKSYKDDIKRLNAKACLSSLRRKTF</sequence>